<gene>
    <name evidence="1" type="primary">CSON010137</name>
</gene>
<accession>A0A336LPT9</accession>
<dbReference type="EMBL" id="UFQT01000040">
    <property type="protein sequence ID" value="SSX18589.1"/>
    <property type="molecule type" value="Genomic_DNA"/>
</dbReference>
<protein>
    <submittedName>
        <fullName evidence="1">CSON010137 protein</fullName>
    </submittedName>
</protein>
<name>A0A336LPT9_CULSO</name>
<organism evidence="1">
    <name type="scientific">Culicoides sonorensis</name>
    <name type="common">Biting midge</name>
    <dbReference type="NCBI Taxonomy" id="179676"/>
    <lineage>
        <taxon>Eukaryota</taxon>
        <taxon>Metazoa</taxon>
        <taxon>Ecdysozoa</taxon>
        <taxon>Arthropoda</taxon>
        <taxon>Hexapoda</taxon>
        <taxon>Insecta</taxon>
        <taxon>Pterygota</taxon>
        <taxon>Neoptera</taxon>
        <taxon>Endopterygota</taxon>
        <taxon>Diptera</taxon>
        <taxon>Nematocera</taxon>
        <taxon>Chironomoidea</taxon>
        <taxon>Ceratopogonidae</taxon>
        <taxon>Ceratopogoninae</taxon>
        <taxon>Culicoides</taxon>
        <taxon>Monoculicoides</taxon>
    </lineage>
</organism>
<sequence length="109" mass="12732">MVMMMSKFGNNWCYSTSWVLLICCILPFLMVSGRIVKRSYADQSIRGYISERTCWENEICKEEFKNTFRCKCPEFAVCRSPGRYYSAYCSITETGYIFVQPNFGSWGSK</sequence>
<proteinExistence type="predicted"/>
<dbReference type="AlphaFoldDB" id="A0A336LPT9"/>
<reference evidence="1" key="1">
    <citation type="submission" date="2018-07" db="EMBL/GenBank/DDBJ databases">
        <authorList>
            <person name="Quirk P.G."/>
            <person name="Krulwich T.A."/>
        </authorList>
    </citation>
    <scope>NUCLEOTIDE SEQUENCE</scope>
</reference>
<dbReference type="VEuPathDB" id="VectorBase:CSON010137"/>
<evidence type="ECO:0000313" key="1">
    <source>
        <dbReference type="EMBL" id="SSX18589.1"/>
    </source>
</evidence>